<dbReference type="PANTHER" id="PTHR43570">
    <property type="entry name" value="ALDEHYDE DEHYDROGENASE"/>
    <property type="match status" value="1"/>
</dbReference>
<dbReference type="PROSITE" id="PS00687">
    <property type="entry name" value="ALDEHYDE_DEHYDR_GLU"/>
    <property type="match status" value="1"/>
</dbReference>
<protein>
    <recommendedName>
        <fullName evidence="3">Aldehyde dehydrogenase</fullName>
    </recommendedName>
</protein>
<dbReference type="InterPro" id="IPR016160">
    <property type="entry name" value="Ald_DH_CS_CYS"/>
</dbReference>
<dbReference type="SUPFAM" id="SSF53720">
    <property type="entry name" value="ALDH-like"/>
    <property type="match status" value="1"/>
</dbReference>
<gene>
    <name evidence="7" type="ORF">N7Z68_18075</name>
</gene>
<dbReference type="InterPro" id="IPR016163">
    <property type="entry name" value="Ald_DH_C"/>
</dbReference>
<evidence type="ECO:0000256" key="4">
    <source>
        <dbReference type="PROSITE-ProRule" id="PRU10007"/>
    </source>
</evidence>
<dbReference type="PIRSF" id="PIRSF036492">
    <property type="entry name" value="ALDH"/>
    <property type="match status" value="1"/>
</dbReference>
<evidence type="ECO:0000256" key="5">
    <source>
        <dbReference type="RuleBase" id="RU003345"/>
    </source>
</evidence>
<dbReference type="InterPro" id="IPR012394">
    <property type="entry name" value="Aldehyde_DH_NAD(P)"/>
</dbReference>
<keyword evidence="8" id="KW-1185">Reference proteome</keyword>
<sequence>MSKSYENLLQMQKDYFYSGVTHDVNFRIKQLKKLKKALKANEKKLSEALRKDLNKSDFEAYLTEMGVLYSEISETIKHVKGWVKPRKVKTPMTHVGSDSYIYPQPYGVSLIISPWNYPVQLTIAPLIGAIAAGCCAVIKPSELTPHTSAVLAHLLQQTFEEQYVAVVEGDVETSTALLALNFDHIFFTGSVAVGKVVMEAAAKHLTPITLELGGKSPTIIHEDAKLDIAAKRIAWGKFTNAGQTCVAPDYLLVHKSVKETFLKKLIEQIKDQFGEDVSRNSDFPMVVNERHFDRLTGYMQDGTILYGGNAIRERRFIEPTILDHVSWDSKVMEEEIFGPILPVFEYETEQEVIEMVRKRPNPLALYLFTENKKTEQNIVTHLSFGGGCINDVIYHVGTSQLPFGGVGSSGMGAYHGKYSFDAFSHDKGILHQSTKMDIPLRYHKAKGGLKLIKRIMK</sequence>
<comment type="caution">
    <text evidence="7">The sequence shown here is derived from an EMBL/GenBank/DDBJ whole genome shotgun (WGS) entry which is preliminary data.</text>
</comment>
<reference evidence="7" key="1">
    <citation type="submission" date="2024-05" db="EMBL/GenBank/DDBJ databases">
        <title>Alkalihalobacillus sp. strain MEB203 novel alkaliphilic bacterium from Lonar Lake, India.</title>
        <authorList>
            <person name="Joshi A."/>
            <person name="Thite S."/>
            <person name="Mengade P."/>
        </authorList>
    </citation>
    <scope>NUCLEOTIDE SEQUENCE</scope>
    <source>
        <strain evidence="7">MEB 203</strain>
    </source>
</reference>
<dbReference type="InterPro" id="IPR015590">
    <property type="entry name" value="Aldehyde_DH_dom"/>
</dbReference>
<dbReference type="Gene3D" id="3.40.605.10">
    <property type="entry name" value="Aldehyde Dehydrogenase, Chain A, domain 1"/>
    <property type="match status" value="1"/>
</dbReference>
<feature type="active site" evidence="4">
    <location>
        <position position="211"/>
    </location>
</feature>
<dbReference type="InterPro" id="IPR029510">
    <property type="entry name" value="Ald_DH_CS_GLU"/>
</dbReference>
<organism evidence="7 8">
    <name type="scientific">Alkalihalobacterium chitinilyticum</name>
    <dbReference type="NCBI Taxonomy" id="2980103"/>
    <lineage>
        <taxon>Bacteria</taxon>
        <taxon>Bacillati</taxon>
        <taxon>Bacillota</taxon>
        <taxon>Bacilli</taxon>
        <taxon>Bacillales</taxon>
        <taxon>Bacillaceae</taxon>
        <taxon>Alkalihalobacterium</taxon>
    </lineage>
</organism>
<evidence type="ECO:0000313" key="8">
    <source>
        <dbReference type="Proteomes" id="UP001148125"/>
    </source>
</evidence>
<evidence type="ECO:0000259" key="6">
    <source>
        <dbReference type="Pfam" id="PF00171"/>
    </source>
</evidence>
<feature type="domain" description="Aldehyde dehydrogenase" evidence="6">
    <location>
        <begin position="26"/>
        <end position="427"/>
    </location>
</feature>
<dbReference type="InterPro" id="IPR016161">
    <property type="entry name" value="Ald_DH/histidinol_DH"/>
</dbReference>
<dbReference type="InterPro" id="IPR016162">
    <property type="entry name" value="Ald_DH_N"/>
</dbReference>
<dbReference type="EMBL" id="JAOTPO010000014">
    <property type="protein sequence ID" value="MDE5415270.1"/>
    <property type="molecule type" value="Genomic_DNA"/>
</dbReference>
<evidence type="ECO:0000256" key="2">
    <source>
        <dbReference type="ARBA" id="ARBA00023002"/>
    </source>
</evidence>
<keyword evidence="2 3" id="KW-0560">Oxidoreductase</keyword>
<dbReference type="Pfam" id="PF00171">
    <property type="entry name" value="Aldedh"/>
    <property type="match status" value="1"/>
</dbReference>
<dbReference type="CDD" id="cd07136">
    <property type="entry name" value="ALDH_YwdH-P39616"/>
    <property type="match status" value="1"/>
</dbReference>
<name>A0ABT5VII3_9BACI</name>
<evidence type="ECO:0000256" key="1">
    <source>
        <dbReference type="ARBA" id="ARBA00009986"/>
    </source>
</evidence>
<dbReference type="PROSITE" id="PS00070">
    <property type="entry name" value="ALDEHYDE_DEHYDR_CYS"/>
    <property type="match status" value="1"/>
</dbReference>
<accession>A0ABT5VII3</accession>
<proteinExistence type="inferred from homology"/>
<evidence type="ECO:0000313" key="7">
    <source>
        <dbReference type="EMBL" id="MDE5415270.1"/>
    </source>
</evidence>
<dbReference type="PANTHER" id="PTHR43570:SF16">
    <property type="entry name" value="ALDEHYDE DEHYDROGENASE TYPE III, ISOFORM Q"/>
    <property type="match status" value="1"/>
</dbReference>
<dbReference type="Gene3D" id="3.40.309.10">
    <property type="entry name" value="Aldehyde Dehydrogenase, Chain A, domain 2"/>
    <property type="match status" value="1"/>
</dbReference>
<dbReference type="Proteomes" id="UP001148125">
    <property type="component" value="Unassembled WGS sequence"/>
</dbReference>
<evidence type="ECO:0000256" key="3">
    <source>
        <dbReference type="PIRNR" id="PIRNR036492"/>
    </source>
</evidence>
<dbReference type="RefSeq" id="WP_275119875.1">
    <property type="nucleotide sequence ID" value="NZ_JAOTPO010000014.1"/>
</dbReference>
<comment type="similarity">
    <text evidence="1 3 5">Belongs to the aldehyde dehydrogenase family.</text>
</comment>